<dbReference type="RefSeq" id="WP_162799741.1">
    <property type="nucleotide sequence ID" value="NZ_JBHSJF010000006.1"/>
</dbReference>
<dbReference type="EMBL" id="JBHSJF010000006">
    <property type="protein sequence ID" value="MFC5068603.1"/>
    <property type="molecule type" value="Genomic_DNA"/>
</dbReference>
<reference evidence="2" key="1">
    <citation type="journal article" date="2019" name="Int. J. Syst. Evol. Microbiol.">
        <title>The Global Catalogue of Microorganisms (GCM) 10K type strain sequencing project: providing services to taxonomists for standard genome sequencing and annotation.</title>
        <authorList>
            <consortium name="The Broad Institute Genomics Platform"/>
            <consortium name="The Broad Institute Genome Sequencing Center for Infectious Disease"/>
            <person name="Wu L."/>
            <person name="Ma J."/>
        </authorList>
    </citation>
    <scope>NUCLEOTIDE SEQUENCE [LARGE SCALE GENOMIC DNA]</scope>
    <source>
        <strain evidence="2">CGMCC 1.16444</strain>
    </source>
</reference>
<evidence type="ECO:0000313" key="1">
    <source>
        <dbReference type="EMBL" id="MFC5068603.1"/>
    </source>
</evidence>
<organism evidence="1 2">
    <name type="scientific">Flaviflagellibacter deserti</name>
    <dbReference type="NCBI Taxonomy" id="2267266"/>
    <lineage>
        <taxon>Bacteria</taxon>
        <taxon>Pseudomonadati</taxon>
        <taxon>Pseudomonadota</taxon>
        <taxon>Alphaproteobacteria</taxon>
        <taxon>Hyphomicrobiales</taxon>
        <taxon>Flaviflagellibacter</taxon>
    </lineage>
</organism>
<proteinExistence type="predicted"/>
<dbReference type="Proteomes" id="UP001595796">
    <property type="component" value="Unassembled WGS sequence"/>
</dbReference>
<keyword evidence="2" id="KW-1185">Reference proteome</keyword>
<name>A0ABV9Z151_9HYPH</name>
<evidence type="ECO:0000313" key="2">
    <source>
        <dbReference type="Proteomes" id="UP001595796"/>
    </source>
</evidence>
<sequence length="279" mass="30540">MATKIQGQRAGPPAGSWRKLNEGMPVEVAGLRSRLREVQSFIQEAKAAGEDRFGVLARQEVESSRYRKSFAIAVDGWWVSKGLLGGQKRHQVQLGYLPEWIAHQCQRPHVAPPEPVVFVELDTALSDEGFVDVDVLVRVNQALARPTETSAARIAKTARQQCMPGLKVLARVAMAKGYDDEVALFARMADYVNTRSSRLGLHPELDVVGQIVEAAVGLAPTDEAVLAATRLIAEDDQGLEELFRFALDLSRAGGKESEAAIAVLKRVLEMARQCRARSS</sequence>
<gene>
    <name evidence="1" type="ORF">ACFPFW_11340</name>
</gene>
<accession>A0ABV9Z151</accession>
<protein>
    <submittedName>
        <fullName evidence="1">Uncharacterized protein</fullName>
    </submittedName>
</protein>
<comment type="caution">
    <text evidence="1">The sequence shown here is derived from an EMBL/GenBank/DDBJ whole genome shotgun (WGS) entry which is preliminary data.</text>
</comment>